<dbReference type="Proteomes" id="UP000562124">
    <property type="component" value="Unassembled WGS sequence"/>
</dbReference>
<sequence>MMAGEYAQVSGATYEASFAESGPVRLFAQPTVNSPVGFELDRWGRLTRLVERNEVSRLFRVETTARWRGWRILVERVLDDGRRADIYVDGYDQRPPTGQPPRAEDAIWVTDRTPPHDLGLRQVENNVWRGTVPIDELVDVREVFVEIPV</sequence>
<comment type="caution">
    <text evidence="1">The sequence shown here is derived from an EMBL/GenBank/DDBJ whole genome shotgun (WGS) entry which is preliminary data.</text>
</comment>
<protein>
    <submittedName>
        <fullName evidence="1">Uncharacterized protein</fullName>
    </submittedName>
</protein>
<evidence type="ECO:0000313" key="1">
    <source>
        <dbReference type="EMBL" id="NMR19816.1"/>
    </source>
</evidence>
<evidence type="ECO:0000313" key="2">
    <source>
        <dbReference type="Proteomes" id="UP000562124"/>
    </source>
</evidence>
<gene>
    <name evidence="1" type="ORF">HIR71_06200</name>
</gene>
<organism evidence="1 2">
    <name type="scientific">Cellulomonas fimi</name>
    <dbReference type="NCBI Taxonomy" id="1708"/>
    <lineage>
        <taxon>Bacteria</taxon>
        <taxon>Bacillati</taxon>
        <taxon>Actinomycetota</taxon>
        <taxon>Actinomycetes</taxon>
        <taxon>Micrococcales</taxon>
        <taxon>Cellulomonadaceae</taxon>
        <taxon>Cellulomonas</taxon>
    </lineage>
</organism>
<proteinExistence type="predicted"/>
<dbReference type="AlphaFoldDB" id="A0A7Y0QG74"/>
<dbReference type="RefSeq" id="WP_169324177.1">
    <property type="nucleotide sequence ID" value="NZ_JABCJJ010000006.1"/>
</dbReference>
<keyword evidence="2" id="KW-1185">Reference proteome</keyword>
<name>A0A7Y0QG74_CELFI</name>
<accession>A0A7Y0QG74</accession>
<reference evidence="1 2" key="1">
    <citation type="submission" date="2020-04" db="EMBL/GenBank/DDBJ databases">
        <title>Sequencing and Assembly of C. fimi.</title>
        <authorList>
            <person name="Ramsey A.R."/>
        </authorList>
    </citation>
    <scope>NUCLEOTIDE SEQUENCE [LARGE SCALE GENOMIC DNA]</scope>
    <source>
        <strain evidence="1 2">SB</strain>
    </source>
</reference>
<dbReference type="EMBL" id="JABCJJ010000006">
    <property type="protein sequence ID" value="NMR19816.1"/>
    <property type="molecule type" value="Genomic_DNA"/>
</dbReference>